<keyword evidence="3" id="KW-1185">Reference proteome</keyword>
<reference evidence="2" key="1">
    <citation type="submission" date="2021-02" db="EMBL/GenBank/DDBJ databases">
        <authorList>
            <person name="Dougan E. K."/>
            <person name="Rhodes N."/>
            <person name="Thang M."/>
            <person name="Chan C."/>
        </authorList>
    </citation>
    <scope>NUCLEOTIDE SEQUENCE</scope>
</reference>
<dbReference type="Proteomes" id="UP000649617">
    <property type="component" value="Unassembled WGS sequence"/>
</dbReference>
<gene>
    <name evidence="2" type="ORF">SPIL2461_LOCUS10911</name>
</gene>
<proteinExistence type="predicted"/>
<organism evidence="2 3">
    <name type="scientific">Symbiodinium pilosum</name>
    <name type="common">Dinoflagellate</name>
    <dbReference type="NCBI Taxonomy" id="2952"/>
    <lineage>
        <taxon>Eukaryota</taxon>
        <taxon>Sar</taxon>
        <taxon>Alveolata</taxon>
        <taxon>Dinophyceae</taxon>
        <taxon>Suessiales</taxon>
        <taxon>Symbiodiniaceae</taxon>
        <taxon>Symbiodinium</taxon>
    </lineage>
</organism>
<dbReference type="EMBL" id="CAJNIZ010021013">
    <property type="protein sequence ID" value="CAE7447363.1"/>
    <property type="molecule type" value="Genomic_DNA"/>
</dbReference>
<evidence type="ECO:0000313" key="3">
    <source>
        <dbReference type="Proteomes" id="UP000649617"/>
    </source>
</evidence>
<comment type="caution">
    <text evidence="2">The sequence shown here is derived from an EMBL/GenBank/DDBJ whole genome shotgun (WGS) entry which is preliminary data.</text>
</comment>
<dbReference type="AlphaFoldDB" id="A0A812RP80"/>
<feature type="region of interest" description="Disordered" evidence="1">
    <location>
        <begin position="64"/>
        <end position="86"/>
    </location>
</feature>
<sequence length="86" mass="9202">HFGPKHLARLAHAAACLSETSLELREALARAARLAPAAFEPSDLASLAQSFRWLKLPDEFCQDLAEASQSPPPAPEGKKDPNVITG</sequence>
<feature type="compositionally biased region" description="Basic and acidic residues" evidence="1">
    <location>
        <begin position="76"/>
        <end position="86"/>
    </location>
</feature>
<evidence type="ECO:0000313" key="2">
    <source>
        <dbReference type="EMBL" id="CAE7447363.1"/>
    </source>
</evidence>
<protein>
    <submittedName>
        <fullName evidence="2">Uncharacterized protein</fullName>
    </submittedName>
</protein>
<feature type="non-terminal residue" evidence="2">
    <location>
        <position position="86"/>
    </location>
</feature>
<name>A0A812RP80_SYMPI</name>
<evidence type="ECO:0000256" key="1">
    <source>
        <dbReference type="SAM" id="MobiDB-lite"/>
    </source>
</evidence>
<accession>A0A812RP80</accession>
<feature type="non-terminal residue" evidence="2">
    <location>
        <position position="1"/>
    </location>
</feature>